<dbReference type="RefSeq" id="WP_380075947.1">
    <property type="nucleotide sequence ID" value="NZ_JBHRZF010000029.1"/>
</dbReference>
<proteinExistence type="predicted"/>
<protein>
    <recommendedName>
        <fullName evidence="3">Acetyltransferase (GNAT) family protein</fullName>
    </recommendedName>
</protein>
<accession>A0ABV8A268</accession>
<gene>
    <name evidence="1" type="ORF">ACFOPQ_03295</name>
</gene>
<name>A0ABV8A268_9DEIO</name>
<evidence type="ECO:0000313" key="2">
    <source>
        <dbReference type="Proteomes" id="UP001595748"/>
    </source>
</evidence>
<evidence type="ECO:0000313" key="1">
    <source>
        <dbReference type="EMBL" id="MFC3859788.1"/>
    </source>
</evidence>
<reference evidence="2" key="1">
    <citation type="journal article" date="2019" name="Int. J. Syst. Evol. Microbiol.">
        <title>The Global Catalogue of Microorganisms (GCM) 10K type strain sequencing project: providing services to taxonomists for standard genome sequencing and annotation.</title>
        <authorList>
            <consortium name="The Broad Institute Genomics Platform"/>
            <consortium name="The Broad Institute Genome Sequencing Center for Infectious Disease"/>
            <person name="Wu L."/>
            <person name="Ma J."/>
        </authorList>
    </citation>
    <scope>NUCLEOTIDE SEQUENCE [LARGE SCALE GENOMIC DNA]</scope>
    <source>
        <strain evidence="2">CCTCC AB 2013263</strain>
    </source>
</reference>
<dbReference type="EMBL" id="JBHRZF010000029">
    <property type="protein sequence ID" value="MFC3859788.1"/>
    <property type="molecule type" value="Genomic_DNA"/>
</dbReference>
<comment type="caution">
    <text evidence="1">The sequence shown here is derived from an EMBL/GenBank/DDBJ whole genome shotgun (WGS) entry which is preliminary data.</text>
</comment>
<organism evidence="1 2">
    <name type="scientific">Deinococcus antarcticus</name>
    <dbReference type="NCBI Taxonomy" id="1298767"/>
    <lineage>
        <taxon>Bacteria</taxon>
        <taxon>Thermotogati</taxon>
        <taxon>Deinococcota</taxon>
        <taxon>Deinococci</taxon>
        <taxon>Deinococcales</taxon>
        <taxon>Deinococcaceae</taxon>
        <taxon>Deinococcus</taxon>
    </lineage>
</organism>
<dbReference type="Proteomes" id="UP001595748">
    <property type="component" value="Unassembled WGS sequence"/>
</dbReference>
<keyword evidence="2" id="KW-1185">Reference proteome</keyword>
<sequence>MTSLELVDITPGNWRALARLQIDGSQSTGHSQRVTVDGSQQGFVANNPLILARAYAYRREGAQVWGIQYMRTPVGLPMQRDYVQDGKTCCDLDRFMIAAEFQGRGLARRP</sequence>
<evidence type="ECO:0008006" key="3">
    <source>
        <dbReference type="Google" id="ProtNLM"/>
    </source>
</evidence>